<evidence type="ECO:0000259" key="8">
    <source>
        <dbReference type="Pfam" id="PF02308"/>
    </source>
</evidence>
<keyword evidence="4 7" id="KW-0812">Transmembrane</keyword>
<dbReference type="PANTHER" id="PTHR33778:SF1">
    <property type="entry name" value="MAGNESIUM TRANSPORTER YHID-RELATED"/>
    <property type="match status" value="1"/>
</dbReference>
<dbReference type="PANTHER" id="PTHR33778">
    <property type="entry name" value="PROTEIN MGTC"/>
    <property type="match status" value="1"/>
</dbReference>
<dbReference type="GO" id="GO:0005886">
    <property type="term" value="C:plasma membrane"/>
    <property type="evidence" value="ECO:0007669"/>
    <property type="project" value="UniProtKB-SubCell"/>
</dbReference>
<name>A0A1I5M4R0_9RHOB</name>
<keyword evidence="6 7" id="KW-0472">Membrane</keyword>
<comment type="similarity">
    <text evidence="2 7">Belongs to the MgtC/SapB family.</text>
</comment>
<dbReference type="RefSeq" id="WP_093418080.1">
    <property type="nucleotide sequence ID" value="NZ_FOXA01000002.1"/>
</dbReference>
<feature type="transmembrane region" description="Helical" evidence="7">
    <location>
        <begin position="49"/>
        <end position="69"/>
    </location>
</feature>
<evidence type="ECO:0000256" key="2">
    <source>
        <dbReference type="ARBA" id="ARBA00009298"/>
    </source>
</evidence>
<dbReference type="STRING" id="441119.SAMN04488047_10295"/>
<keyword evidence="3" id="KW-1003">Cell membrane</keyword>
<organism evidence="9 10">
    <name type="scientific">Tranquillimonas alkanivorans</name>
    <dbReference type="NCBI Taxonomy" id="441119"/>
    <lineage>
        <taxon>Bacteria</taxon>
        <taxon>Pseudomonadati</taxon>
        <taxon>Pseudomonadota</taxon>
        <taxon>Alphaproteobacteria</taxon>
        <taxon>Rhodobacterales</taxon>
        <taxon>Roseobacteraceae</taxon>
        <taxon>Tranquillimonas</taxon>
    </lineage>
</organism>
<evidence type="ECO:0000256" key="3">
    <source>
        <dbReference type="ARBA" id="ARBA00022475"/>
    </source>
</evidence>
<sequence>MWNNIVNEMSSPTILSWEVLGIRLLGAVVLCGAIGFERERRDRPAGLRTHMLVGLASCVYSIVMLELLARSTQYPDHVRADPIRIIEGITSGVAFLAAGMIVFTGEKVKGLTTGASMWLAAAVGLCIGLGMWPMAVATAVLCLVIMRGLKAIERRAFHKDLDD</sequence>
<dbReference type="InterPro" id="IPR003416">
    <property type="entry name" value="MgtC/SapB/SrpB/YhiD_fam"/>
</dbReference>
<dbReference type="Pfam" id="PF02308">
    <property type="entry name" value="MgtC"/>
    <property type="match status" value="1"/>
</dbReference>
<evidence type="ECO:0000256" key="1">
    <source>
        <dbReference type="ARBA" id="ARBA00004651"/>
    </source>
</evidence>
<evidence type="ECO:0000256" key="4">
    <source>
        <dbReference type="ARBA" id="ARBA00022692"/>
    </source>
</evidence>
<dbReference type="InterPro" id="IPR049177">
    <property type="entry name" value="MgtC_SapB_SrpB_YhiD_N"/>
</dbReference>
<evidence type="ECO:0000313" key="9">
    <source>
        <dbReference type="EMBL" id="SFP04519.1"/>
    </source>
</evidence>
<keyword evidence="10" id="KW-1185">Reference proteome</keyword>
<dbReference type="OrthoDB" id="9811198at2"/>
<feature type="transmembrane region" description="Helical" evidence="7">
    <location>
        <begin position="117"/>
        <end position="145"/>
    </location>
</feature>
<keyword evidence="5 7" id="KW-1133">Transmembrane helix</keyword>
<evidence type="ECO:0000256" key="6">
    <source>
        <dbReference type="ARBA" id="ARBA00023136"/>
    </source>
</evidence>
<feature type="transmembrane region" description="Helical" evidence="7">
    <location>
        <begin position="20"/>
        <end position="37"/>
    </location>
</feature>
<proteinExistence type="inferred from homology"/>
<reference evidence="9 10" key="1">
    <citation type="submission" date="2016-10" db="EMBL/GenBank/DDBJ databases">
        <authorList>
            <person name="de Groot N.N."/>
        </authorList>
    </citation>
    <scope>NUCLEOTIDE SEQUENCE [LARGE SCALE GENOMIC DNA]</scope>
    <source>
        <strain evidence="9 10">DSM 19547</strain>
    </source>
</reference>
<dbReference type="EMBL" id="FOXA01000002">
    <property type="protein sequence ID" value="SFP04519.1"/>
    <property type="molecule type" value="Genomic_DNA"/>
</dbReference>
<evidence type="ECO:0000256" key="5">
    <source>
        <dbReference type="ARBA" id="ARBA00022989"/>
    </source>
</evidence>
<protein>
    <recommendedName>
        <fullName evidence="7">Protein MgtC</fullName>
    </recommendedName>
</protein>
<accession>A0A1I5M4R0</accession>
<feature type="domain" description="MgtC/SapB/SrpB/YhiD N-terminal" evidence="8">
    <location>
        <begin position="24"/>
        <end position="154"/>
    </location>
</feature>
<dbReference type="Proteomes" id="UP000199356">
    <property type="component" value="Unassembled WGS sequence"/>
</dbReference>
<evidence type="ECO:0000313" key="10">
    <source>
        <dbReference type="Proteomes" id="UP000199356"/>
    </source>
</evidence>
<gene>
    <name evidence="9" type="ORF">SAMN04488047_10295</name>
</gene>
<evidence type="ECO:0000256" key="7">
    <source>
        <dbReference type="RuleBase" id="RU365041"/>
    </source>
</evidence>
<comment type="subcellular location">
    <subcellularLocation>
        <location evidence="7">Cell inner membrane</location>
        <topology evidence="7">Multi-pass membrane protein</topology>
    </subcellularLocation>
    <subcellularLocation>
        <location evidence="1">Cell membrane</location>
        <topology evidence="1">Multi-pass membrane protein</topology>
    </subcellularLocation>
</comment>
<dbReference type="PRINTS" id="PR01837">
    <property type="entry name" value="MGTCSAPBPROT"/>
</dbReference>
<keyword evidence="7" id="KW-0997">Cell inner membrane</keyword>
<dbReference type="AlphaFoldDB" id="A0A1I5M4R0"/>